<evidence type="ECO:0000313" key="1">
    <source>
        <dbReference type="EMBL" id="MPN19491.1"/>
    </source>
</evidence>
<dbReference type="AlphaFoldDB" id="A0A645FY58"/>
<proteinExistence type="predicted"/>
<accession>A0A645FY58</accession>
<sequence>MKNPPNTEVMDNIKINCVELLTSAVTKSLFFNITCSFTVDIPLKSFLIKITEDITSLS</sequence>
<protein>
    <submittedName>
        <fullName evidence="1">Uncharacterized protein</fullName>
    </submittedName>
</protein>
<gene>
    <name evidence="1" type="ORF">SDC9_166861</name>
</gene>
<reference evidence="1" key="1">
    <citation type="submission" date="2019-08" db="EMBL/GenBank/DDBJ databases">
        <authorList>
            <person name="Kucharzyk K."/>
            <person name="Murdoch R.W."/>
            <person name="Higgins S."/>
            <person name="Loffler F."/>
        </authorList>
    </citation>
    <scope>NUCLEOTIDE SEQUENCE</scope>
</reference>
<dbReference type="EMBL" id="VSSQ01067050">
    <property type="protein sequence ID" value="MPN19491.1"/>
    <property type="molecule type" value="Genomic_DNA"/>
</dbReference>
<name>A0A645FY58_9ZZZZ</name>
<comment type="caution">
    <text evidence="1">The sequence shown here is derived from an EMBL/GenBank/DDBJ whole genome shotgun (WGS) entry which is preliminary data.</text>
</comment>
<organism evidence="1">
    <name type="scientific">bioreactor metagenome</name>
    <dbReference type="NCBI Taxonomy" id="1076179"/>
    <lineage>
        <taxon>unclassified sequences</taxon>
        <taxon>metagenomes</taxon>
        <taxon>ecological metagenomes</taxon>
    </lineage>
</organism>